<dbReference type="Proteomes" id="UP001415169">
    <property type="component" value="Unassembled WGS sequence"/>
</dbReference>
<dbReference type="RefSeq" id="WP_344792488.1">
    <property type="nucleotide sequence ID" value="NZ_BAABBV010000002.1"/>
</dbReference>
<protein>
    <submittedName>
        <fullName evidence="2">ABC transporter substrate-binding protein</fullName>
    </submittedName>
</protein>
<dbReference type="InterPro" id="IPR050490">
    <property type="entry name" value="Bact_solute-bd_prot1"/>
</dbReference>
<reference evidence="2" key="2">
    <citation type="submission" date="2023-12" db="EMBL/GenBank/DDBJ databases">
        <authorList>
            <person name="Sun Q."/>
            <person name="Inoue M."/>
        </authorList>
    </citation>
    <scope>NUCLEOTIDE SEQUENCE</scope>
    <source>
        <strain evidence="2">JCM 17590</strain>
    </source>
</reference>
<accession>A0ABP7ZMV8</accession>
<feature type="chain" id="PRO_5046261775" evidence="1">
    <location>
        <begin position="23"/>
        <end position="565"/>
    </location>
</feature>
<evidence type="ECO:0000313" key="2">
    <source>
        <dbReference type="EMBL" id="GAA4165135.1"/>
    </source>
</evidence>
<sequence>MLALAPAAAVSLTLAACTPKGAASTTGPKKKAVIPAGDLADKSGTLTPSNPTTFTVYIESTHQIPAADNKLTKLLKDKLGVTLKYELVTPENSDQKIGVMLAGGDFPDLIGTGDLKLRFIEGGALERLDSMLKTGKYPNVEDYVKPYIHQMSYSGTVVDKGLYILPNYNRFYGDITGGTYNGAAFWIQKRVLEEAGYPDLSNMTIEKYFKLISDYKAKHPTTDGAPTVGFEAPAPTGSEWILTNPPAMLAGSPNNGGVIVDKKNHATIYADKDIAKTWYKALNEQYNEGIVDPETFTLTNDQFQAKLASGVVLGMQDQGWQFGTATASLQSAGKDQYTYVPLMPVYEGVTPYYADRAVMNVNQGFGVSSTSKQKKEALKFLDMMLSEPWQKVLSWGIEGEDYEVGSDGKFTRTEQQRAQSKDLTWQSKNKLMAFMDMVPKHNGTFSDGNAFSPDDQPTEFYATLSAYDKAFMQKYNKKTWMEFVNKPPQNPKYYPAWNIQLDDAATQANQQMTDAAVQHLPKIIAGKTSAFDKNWKAYTDVFKQIDVKSYEDAINKGIKYRLKNW</sequence>
<keyword evidence="1" id="KW-0732">Signal</keyword>
<dbReference type="Gene3D" id="3.40.190.10">
    <property type="entry name" value="Periplasmic binding protein-like II"/>
    <property type="match status" value="2"/>
</dbReference>
<dbReference type="SUPFAM" id="SSF53850">
    <property type="entry name" value="Periplasmic binding protein-like II"/>
    <property type="match status" value="1"/>
</dbReference>
<keyword evidence="3" id="KW-1185">Reference proteome</keyword>
<dbReference type="PANTHER" id="PTHR43649">
    <property type="entry name" value="ARABINOSE-BINDING PROTEIN-RELATED"/>
    <property type="match status" value="1"/>
</dbReference>
<dbReference type="InterPro" id="IPR006059">
    <property type="entry name" value="SBP"/>
</dbReference>
<feature type="signal peptide" evidence="1">
    <location>
        <begin position="1"/>
        <end position="22"/>
    </location>
</feature>
<comment type="caution">
    <text evidence="2">The sequence shown here is derived from an EMBL/GenBank/DDBJ whole genome shotgun (WGS) entry which is preliminary data.</text>
</comment>
<proteinExistence type="predicted"/>
<reference evidence="2" key="1">
    <citation type="journal article" date="2014" name="Int. J. Syst. Evol. Microbiol.">
        <title>Complete genome of a new Firmicutes species belonging to the dominant human colonic microbiota ('Ruminococcus bicirculans') reveals two chromosomes and a selective capacity to utilize plant glucans.</title>
        <authorList>
            <consortium name="NISC Comparative Sequencing Program"/>
            <person name="Wegmann U."/>
            <person name="Louis P."/>
            <person name="Goesmann A."/>
            <person name="Henrissat B."/>
            <person name="Duncan S.H."/>
            <person name="Flint H.J."/>
        </authorList>
    </citation>
    <scope>NUCLEOTIDE SEQUENCE</scope>
    <source>
        <strain evidence="2">JCM 17590</strain>
    </source>
</reference>
<evidence type="ECO:0000313" key="3">
    <source>
        <dbReference type="Proteomes" id="UP001415169"/>
    </source>
</evidence>
<dbReference type="PANTHER" id="PTHR43649:SF12">
    <property type="entry name" value="DIACETYLCHITOBIOSE BINDING PROTEIN DASA"/>
    <property type="match status" value="1"/>
</dbReference>
<dbReference type="EMBL" id="BAABBV010000002">
    <property type="protein sequence ID" value="GAA4165135.1"/>
    <property type="molecule type" value="Genomic_DNA"/>
</dbReference>
<name>A0ABP7ZMV8_9MICO</name>
<evidence type="ECO:0000256" key="1">
    <source>
        <dbReference type="SAM" id="SignalP"/>
    </source>
</evidence>
<gene>
    <name evidence="2" type="ORF">GCM10022286_27840</name>
</gene>
<organism evidence="2 3">
    <name type="scientific">Gryllotalpicola daejeonensis</name>
    <dbReference type="NCBI Taxonomy" id="993087"/>
    <lineage>
        <taxon>Bacteria</taxon>
        <taxon>Bacillati</taxon>
        <taxon>Actinomycetota</taxon>
        <taxon>Actinomycetes</taxon>
        <taxon>Micrococcales</taxon>
        <taxon>Microbacteriaceae</taxon>
        <taxon>Gryllotalpicola</taxon>
    </lineage>
</organism>
<dbReference type="Pfam" id="PF01547">
    <property type="entry name" value="SBP_bac_1"/>
    <property type="match status" value="1"/>
</dbReference>